<organism evidence="1 2">
    <name type="scientific">Stakelama pacifica</name>
    <dbReference type="NCBI Taxonomy" id="517720"/>
    <lineage>
        <taxon>Bacteria</taxon>
        <taxon>Pseudomonadati</taxon>
        <taxon>Pseudomonadota</taxon>
        <taxon>Alphaproteobacteria</taxon>
        <taxon>Sphingomonadales</taxon>
        <taxon>Sphingomonadaceae</taxon>
        <taxon>Stakelama</taxon>
    </lineage>
</organism>
<dbReference type="AlphaFoldDB" id="A0A4R6FN16"/>
<gene>
    <name evidence="1" type="ORF">EV664_105194</name>
</gene>
<reference evidence="1 2" key="1">
    <citation type="submission" date="2019-03" db="EMBL/GenBank/DDBJ databases">
        <title>Genomic Encyclopedia of Type Strains, Phase IV (KMG-IV): sequencing the most valuable type-strain genomes for metagenomic binning, comparative biology and taxonomic classification.</title>
        <authorList>
            <person name="Goeker M."/>
        </authorList>
    </citation>
    <scope>NUCLEOTIDE SEQUENCE [LARGE SCALE GENOMIC DNA]</scope>
    <source>
        <strain evidence="1 2">DSM 25059</strain>
    </source>
</reference>
<evidence type="ECO:0000313" key="2">
    <source>
        <dbReference type="Proteomes" id="UP000295493"/>
    </source>
</evidence>
<keyword evidence="2" id="KW-1185">Reference proteome</keyword>
<evidence type="ECO:0000313" key="1">
    <source>
        <dbReference type="EMBL" id="TDN82996.1"/>
    </source>
</evidence>
<dbReference type="EMBL" id="SNWD01000005">
    <property type="protein sequence ID" value="TDN82996.1"/>
    <property type="molecule type" value="Genomic_DNA"/>
</dbReference>
<protein>
    <submittedName>
        <fullName evidence="1">Uncharacterized protein</fullName>
    </submittedName>
</protein>
<dbReference type="Proteomes" id="UP000295493">
    <property type="component" value="Unassembled WGS sequence"/>
</dbReference>
<sequence length="84" mass="10009">MLNACEVRARCRSCEATRPIDVAALARRVGEDYSLLHRRCRCRLTPGCNGWNVFDYSTGCWWYHLYDDADDIRWDAIDRRRMQH</sequence>
<proteinExistence type="predicted"/>
<name>A0A4R6FN16_9SPHN</name>
<comment type="caution">
    <text evidence="1">The sequence shown here is derived from an EMBL/GenBank/DDBJ whole genome shotgun (WGS) entry which is preliminary data.</text>
</comment>
<accession>A0A4R6FN16</accession>